<evidence type="ECO:0000313" key="2">
    <source>
        <dbReference type="Proteomes" id="UP000054770"/>
    </source>
</evidence>
<name>A0A158L312_9BURK</name>
<gene>
    <name evidence="1" type="ORF">AWB68_08534</name>
</gene>
<sequence>MLTNISPMLSIDEYANSRFMSVWIALNTTPNSAVKSPSISMSTPHHATCRCSRSNTVRSTPYKPAFRTKPLIRADTGDGAAGCASGSQTCSGKIPAFVPKPNSASRNAMDDQNTSKCCRRMAANV</sequence>
<keyword evidence="2" id="KW-1185">Reference proteome</keyword>
<dbReference type="EMBL" id="FCON02000323">
    <property type="protein sequence ID" value="SAL87776.1"/>
    <property type="molecule type" value="Genomic_DNA"/>
</dbReference>
<dbReference type="Proteomes" id="UP000054770">
    <property type="component" value="Unassembled WGS sequence"/>
</dbReference>
<evidence type="ECO:0000313" key="1">
    <source>
        <dbReference type="EMBL" id="SAL87776.1"/>
    </source>
</evidence>
<accession>A0A158L312</accession>
<protein>
    <submittedName>
        <fullName evidence="1">Uncharacterized protein</fullName>
    </submittedName>
</protein>
<proteinExistence type="predicted"/>
<comment type="caution">
    <text evidence="1">The sequence shown here is derived from an EMBL/GenBank/DDBJ whole genome shotgun (WGS) entry which is preliminary data.</text>
</comment>
<dbReference type="AlphaFoldDB" id="A0A158L312"/>
<reference evidence="1" key="1">
    <citation type="submission" date="2016-01" db="EMBL/GenBank/DDBJ databases">
        <authorList>
            <person name="Peeters C."/>
        </authorList>
    </citation>
    <scope>NUCLEOTIDE SEQUENCE [LARGE SCALE GENOMIC DNA]</scope>
    <source>
        <strain evidence="1">LMG 22940</strain>
    </source>
</reference>
<organism evidence="1 2">
    <name type="scientific">Caballeronia choica</name>
    <dbReference type="NCBI Taxonomy" id="326476"/>
    <lineage>
        <taxon>Bacteria</taxon>
        <taxon>Pseudomonadati</taxon>
        <taxon>Pseudomonadota</taxon>
        <taxon>Betaproteobacteria</taxon>
        <taxon>Burkholderiales</taxon>
        <taxon>Burkholderiaceae</taxon>
        <taxon>Caballeronia</taxon>
    </lineage>
</organism>